<reference evidence="2 3" key="1">
    <citation type="journal article" date="2015" name="Genome Biol.">
        <title>Comparative genomics of Steinernema reveals deeply conserved gene regulatory networks.</title>
        <authorList>
            <person name="Dillman A.R."/>
            <person name="Macchietto M."/>
            <person name="Porter C.F."/>
            <person name="Rogers A."/>
            <person name="Williams B."/>
            <person name="Antoshechkin I."/>
            <person name="Lee M.M."/>
            <person name="Goodwin Z."/>
            <person name="Lu X."/>
            <person name="Lewis E.E."/>
            <person name="Goodrich-Blair H."/>
            <person name="Stock S.P."/>
            <person name="Adams B.J."/>
            <person name="Sternberg P.W."/>
            <person name="Mortazavi A."/>
        </authorList>
    </citation>
    <scope>NUCLEOTIDE SEQUENCE [LARGE SCALE GENOMIC DNA]</scope>
    <source>
        <strain evidence="2 3">ALL</strain>
    </source>
</reference>
<dbReference type="AlphaFoldDB" id="A0A4U5NWG0"/>
<evidence type="ECO:0000256" key="1">
    <source>
        <dbReference type="SAM" id="MobiDB-lite"/>
    </source>
</evidence>
<sequence length="88" mass="10100">MLQQHISISQSGAEAFARGGPRQQQQLRVPSLVPSLAFSRIRRQSYRRLIASCDEDKLELALRSNACHAFLTHVGQTIRRRVRGRRFL</sequence>
<protein>
    <submittedName>
        <fullName evidence="2">Uncharacterized protein</fullName>
    </submittedName>
</protein>
<proteinExistence type="predicted"/>
<organism evidence="2 3">
    <name type="scientific">Steinernema carpocapsae</name>
    <name type="common">Entomopathogenic nematode</name>
    <dbReference type="NCBI Taxonomy" id="34508"/>
    <lineage>
        <taxon>Eukaryota</taxon>
        <taxon>Metazoa</taxon>
        <taxon>Ecdysozoa</taxon>
        <taxon>Nematoda</taxon>
        <taxon>Chromadorea</taxon>
        <taxon>Rhabditida</taxon>
        <taxon>Tylenchina</taxon>
        <taxon>Panagrolaimomorpha</taxon>
        <taxon>Strongyloidoidea</taxon>
        <taxon>Steinernematidae</taxon>
        <taxon>Steinernema</taxon>
    </lineage>
</organism>
<feature type="compositionally biased region" description="Polar residues" evidence="1">
    <location>
        <begin position="1"/>
        <end position="12"/>
    </location>
</feature>
<comment type="caution">
    <text evidence="2">The sequence shown here is derived from an EMBL/GenBank/DDBJ whole genome shotgun (WGS) entry which is preliminary data.</text>
</comment>
<dbReference type="Proteomes" id="UP000298663">
    <property type="component" value="Unassembled WGS sequence"/>
</dbReference>
<evidence type="ECO:0000313" key="3">
    <source>
        <dbReference type="Proteomes" id="UP000298663"/>
    </source>
</evidence>
<dbReference type="EMBL" id="AZBU02000003">
    <property type="protein sequence ID" value="TKR87762.1"/>
    <property type="molecule type" value="Genomic_DNA"/>
</dbReference>
<accession>A0A4U5NWG0</accession>
<name>A0A4U5NWG0_STECR</name>
<gene>
    <name evidence="2" type="ORF">L596_012113</name>
</gene>
<feature type="region of interest" description="Disordered" evidence="1">
    <location>
        <begin position="1"/>
        <end position="27"/>
    </location>
</feature>
<reference evidence="2 3" key="2">
    <citation type="journal article" date="2019" name="G3 (Bethesda)">
        <title>Hybrid Assembly of the Genome of the Entomopathogenic Nematode Steinernema carpocapsae Identifies the X-Chromosome.</title>
        <authorList>
            <person name="Serra L."/>
            <person name="Macchietto M."/>
            <person name="Macias-Munoz A."/>
            <person name="McGill C.J."/>
            <person name="Rodriguez I.M."/>
            <person name="Rodriguez B."/>
            <person name="Murad R."/>
            <person name="Mortazavi A."/>
        </authorList>
    </citation>
    <scope>NUCLEOTIDE SEQUENCE [LARGE SCALE GENOMIC DNA]</scope>
    <source>
        <strain evidence="2 3">ALL</strain>
    </source>
</reference>
<keyword evidence="3" id="KW-1185">Reference proteome</keyword>
<evidence type="ECO:0000313" key="2">
    <source>
        <dbReference type="EMBL" id="TKR87762.1"/>
    </source>
</evidence>